<keyword evidence="3" id="KW-0272">Extracellular matrix</keyword>
<evidence type="ECO:0000313" key="13">
    <source>
        <dbReference type="Proteomes" id="UP000314983"/>
    </source>
</evidence>
<dbReference type="GO" id="GO:0045202">
    <property type="term" value="C:synapse"/>
    <property type="evidence" value="ECO:0007669"/>
    <property type="project" value="TreeGrafter"/>
</dbReference>
<dbReference type="InterPro" id="IPR016186">
    <property type="entry name" value="C-type_lectin-like/link_sf"/>
</dbReference>
<dbReference type="CDD" id="cd03518">
    <property type="entry name" value="Link_domain_HAPLN_module_1"/>
    <property type="match status" value="1"/>
</dbReference>
<keyword evidence="5 9" id="KW-1015">Disulfide bond</keyword>
<keyword evidence="13" id="KW-1185">Reference proteome</keyword>
<dbReference type="InterPro" id="IPR013783">
    <property type="entry name" value="Ig-like_fold"/>
</dbReference>
<dbReference type="PROSITE" id="PS50835">
    <property type="entry name" value="IG_LIKE"/>
    <property type="match status" value="1"/>
</dbReference>
<keyword evidence="6" id="KW-0373">Hyaluronic acid</keyword>
<proteinExistence type="inferred from homology"/>
<organism evidence="12 13">
    <name type="scientific">Electrophorus electricus</name>
    <name type="common">Electric eel</name>
    <name type="synonym">Gymnotus electricus</name>
    <dbReference type="NCBI Taxonomy" id="8005"/>
    <lineage>
        <taxon>Eukaryota</taxon>
        <taxon>Metazoa</taxon>
        <taxon>Chordata</taxon>
        <taxon>Craniata</taxon>
        <taxon>Vertebrata</taxon>
        <taxon>Euteleostomi</taxon>
        <taxon>Actinopterygii</taxon>
        <taxon>Neopterygii</taxon>
        <taxon>Teleostei</taxon>
        <taxon>Ostariophysi</taxon>
        <taxon>Gymnotiformes</taxon>
        <taxon>Gymnotoidei</taxon>
        <taxon>Gymnotidae</taxon>
        <taxon>Electrophorus</taxon>
    </lineage>
</organism>
<dbReference type="InterPro" id="IPR003599">
    <property type="entry name" value="Ig_sub"/>
</dbReference>
<dbReference type="PRINTS" id="PR01265">
    <property type="entry name" value="LINKMODULE"/>
</dbReference>
<dbReference type="SMART" id="SM00409">
    <property type="entry name" value="IG"/>
    <property type="match status" value="1"/>
</dbReference>
<dbReference type="Gene3D" id="2.60.40.10">
    <property type="entry name" value="Immunoglobulins"/>
    <property type="match status" value="1"/>
</dbReference>
<keyword evidence="2" id="KW-0964">Secreted</keyword>
<dbReference type="Gene3D" id="3.10.100.10">
    <property type="entry name" value="Mannose-Binding Protein A, subunit A"/>
    <property type="match status" value="2"/>
</dbReference>
<dbReference type="OMA" id="MNCSPTE"/>
<keyword evidence="7" id="KW-0393">Immunoglobulin domain</keyword>
<dbReference type="GO" id="GO:0007417">
    <property type="term" value="P:central nervous system development"/>
    <property type="evidence" value="ECO:0007669"/>
    <property type="project" value="TreeGrafter"/>
</dbReference>
<feature type="disulfide bond" evidence="9">
    <location>
        <begin position="292"/>
        <end position="313"/>
    </location>
</feature>
<name>A0A4W4ERT1_ELEEL</name>
<evidence type="ECO:0000256" key="3">
    <source>
        <dbReference type="ARBA" id="ARBA00022530"/>
    </source>
</evidence>
<feature type="domain" description="Ig-like" evidence="10">
    <location>
        <begin position="25"/>
        <end position="136"/>
    </location>
</feature>
<protein>
    <recommendedName>
        <fullName evidence="14">Hyaluronan and proteoglycan link protein 1a</fullName>
    </recommendedName>
</protein>
<evidence type="ECO:0000256" key="4">
    <source>
        <dbReference type="ARBA" id="ARBA00022737"/>
    </source>
</evidence>
<dbReference type="PROSITE" id="PS50963">
    <property type="entry name" value="LINK_2"/>
    <property type="match status" value="2"/>
</dbReference>
<dbReference type="InterPro" id="IPR000538">
    <property type="entry name" value="Link_dom"/>
</dbReference>
<reference evidence="13" key="2">
    <citation type="journal article" date="2017" name="Sci. Adv.">
        <title>A tail of two voltages: Proteomic comparison of the three electric organs of the electric eel.</title>
        <authorList>
            <person name="Traeger L.L."/>
            <person name="Sabat G."/>
            <person name="Barrett-Wilt G.A."/>
            <person name="Wells G.B."/>
            <person name="Sussman M.R."/>
        </authorList>
    </citation>
    <scope>NUCLEOTIDE SEQUENCE [LARGE SCALE GENOMIC DNA]</scope>
</reference>
<evidence type="ECO:0008006" key="14">
    <source>
        <dbReference type="Google" id="ProtNLM"/>
    </source>
</evidence>
<dbReference type="CDD" id="cd03519">
    <property type="entry name" value="Link_domain_HAPLN_module_2"/>
    <property type="match status" value="1"/>
</dbReference>
<evidence type="ECO:0000256" key="2">
    <source>
        <dbReference type="ARBA" id="ARBA00022525"/>
    </source>
</evidence>
<feature type="disulfide bond" evidence="9">
    <location>
        <begin position="192"/>
        <end position="213"/>
    </location>
</feature>
<dbReference type="PANTHER" id="PTHR22804:SF58">
    <property type="entry name" value="HYALURONAN AND PROTEOGLYCAN LINK PROTEIN 1 ISOFORM 1 PRECURSOR"/>
    <property type="match status" value="1"/>
</dbReference>
<evidence type="ECO:0000259" key="11">
    <source>
        <dbReference type="PROSITE" id="PS50963"/>
    </source>
</evidence>
<dbReference type="PANTHER" id="PTHR22804">
    <property type="entry name" value="AGGRECAN/VERSICAN PROTEOGLYCAN"/>
    <property type="match status" value="1"/>
</dbReference>
<comment type="subcellular location">
    <subcellularLocation>
        <location evidence="1">Secreted</location>
        <location evidence="1">Extracellular space</location>
        <location evidence="1">Extracellular matrix</location>
    </subcellularLocation>
</comment>
<dbReference type="GeneTree" id="ENSGT00940000166906"/>
<evidence type="ECO:0000256" key="6">
    <source>
        <dbReference type="ARBA" id="ARBA00023290"/>
    </source>
</evidence>
<keyword evidence="4" id="KW-0677">Repeat</keyword>
<dbReference type="InterPro" id="IPR007110">
    <property type="entry name" value="Ig-like_dom"/>
</dbReference>
<dbReference type="STRING" id="8005.ENSEEEP00000013853"/>
<dbReference type="InterPro" id="IPR036179">
    <property type="entry name" value="Ig-like_dom_sf"/>
</dbReference>
<reference evidence="12" key="5">
    <citation type="submission" date="2025-09" db="UniProtKB">
        <authorList>
            <consortium name="Ensembl"/>
        </authorList>
    </citation>
    <scope>IDENTIFICATION</scope>
</reference>
<dbReference type="SUPFAM" id="SSF48726">
    <property type="entry name" value="Immunoglobulin"/>
    <property type="match status" value="1"/>
</dbReference>
<dbReference type="GO" id="GO:0005540">
    <property type="term" value="F:hyaluronic acid binding"/>
    <property type="evidence" value="ECO:0007669"/>
    <property type="project" value="UniProtKB-KW"/>
</dbReference>
<reference evidence="12" key="3">
    <citation type="submission" date="2020-05" db="EMBL/GenBank/DDBJ databases">
        <title>Electrophorus electricus (electric eel) genome, fEleEle1, primary haplotype.</title>
        <authorList>
            <person name="Myers G."/>
            <person name="Meyer A."/>
            <person name="Fedrigo O."/>
            <person name="Formenti G."/>
            <person name="Rhie A."/>
            <person name="Tracey A."/>
            <person name="Sims Y."/>
            <person name="Jarvis E.D."/>
        </authorList>
    </citation>
    <scope>NUCLEOTIDE SEQUENCE [LARGE SCALE GENOMIC DNA]</scope>
</reference>
<dbReference type="FunFam" id="3.10.100.10:FF:000001">
    <property type="entry name" value="Hyaluronan proteoglycan link protein 1"/>
    <property type="match status" value="1"/>
</dbReference>
<reference evidence="13" key="1">
    <citation type="journal article" date="2014" name="Science">
        <title>Nonhuman genetics. Genomic basis for the convergent evolution of electric organs.</title>
        <authorList>
            <person name="Gallant J.R."/>
            <person name="Traeger L.L."/>
            <person name="Volkening J.D."/>
            <person name="Moffett H."/>
            <person name="Chen P.H."/>
            <person name="Novina C.D."/>
            <person name="Phillips G.N.Jr."/>
            <person name="Anand R."/>
            <person name="Wells G.B."/>
            <person name="Pinch M."/>
            <person name="Guth R."/>
            <person name="Unguez G.A."/>
            <person name="Albert J.S."/>
            <person name="Zakon H.H."/>
            <person name="Samanta M.P."/>
            <person name="Sussman M.R."/>
        </authorList>
    </citation>
    <scope>NUCLEOTIDE SEQUENCE [LARGE SCALE GENOMIC DNA]</scope>
</reference>
<comment type="similarity">
    <text evidence="8">Belongs to the HAPLN family.</text>
</comment>
<dbReference type="GO" id="GO:0005615">
    <property type="term" value="C:extracellular space"/>
    <property type="evidence" value="ECO:0007669"/>
    <property type="project" value="TreeGrafter"/>
</dbReference>
<dbReference type="Pfam" id="PF07686">
    <property type="entry name" value="V-set"/>
    <property type="match status" value="1"/>
</dbReference>
<sequence length="342" mass="38203">EEQLFSIYILKNKSSVLLIKKSLHPFSESHQIFARVGDNITLPCRLKHDPSFSFGASSNRIKWSKLEGSDYEIGVLLSMGLHKVTFGRFQKRIHLLEADENDASLLMTNTELKDFGFYKCEISNGMHDSTFEVEIQMQASLSFTGVVFPYSPHLGRYNLNFHDAEAACLGQDAVVASFEQLYQAWKGGLDWCNAGWLSDGTVQYPITRPREPCGGRRTDAGLRTYGQQNKFSSRFDVFCFTVGFAGDSSLLPRLILTPFFSTAAEACLAGGAEMAKVSHVFAAWKLQGYDHCDAGWLADGSVRYPISRPRMKCSPAEAAVRFVGFPDKKLQLYGAYCYQAQP</sequence>
<evidence type="ECO:0000259" key="10">
    <source>
        <dbReference type="PROSITE" id="PS50835"/>
    </source>
</evidence>
<dbReference type="GO" id="GO:0031101">
    <property type="term" value="P:fin regeneration"/>
    <property type="evidence" value="ECO:0007669"/>
    <property type="project" value="Ensembl"/>
</dbReference>
<dbReference type="FunFam" id="3.10.100.10:FF:000002">
    <property type="entry name" value="Hyaluronan proteoglycan link protein 1"/>
    <property type="match status" value="1"/>
</dbReference>
<dbReference type="SMART" id="SM00445">
    <property type="entry name" value="LINK"/>
    <property type="match status" value="2"/>
</dbReference>
<feature type="domain" description="Link" evidence="11">
    <location>
        <begin position="243"/>
        <end position="339"/>
    </location>
</feature>
<evidence type="ECO:0000256" key="8">
    <source>
        <dbReference type="ARBA" id="ARBA00038272"/>
    </source>
</evidence>
<evidence type="ECO:0000256" key="5">
    <source>
        <dbReference type="ARBA" id="ARBA00023157"/>
    </source>
</evidence>
<feature type="domain" description="Link" evidence="11">
    <location>
        <begin position="146"/>
        <end position="241"/>
    </location>
</feature>
<accession>A0A4W4ERT1</accession>
<dbReference type="AlphaFoldDB" id="A0A4W4ERT1"/>
<evidence type="ECO:0000256" key="1">
    <source>
        <dbReference type="ARBA" id="ARBA00004498"/>
    </source>
</evidence>
<dbReference type="GO" id="GO:0002052">
    <property type="term" value="P:positive regulation of neuroblast proliferation"/>
    <property type="evidence" value="ECO:0007669"/>
    <property type="project" value="TreeGrafter"/>
</dbReference>
<evidence type="ECO:0000256" key="9">
    <source>
        <dbReference type="PROSITE-ProRule" id="PRU00323"/>
    </source>
</evidence>
<dbReference type="Pfam" id="PF00193">
    <property type="entry name" value="Xlink"/>
    <property type="match status" value="2"/>
</dbReference>
<dbReference type="GO" id="GO:0001501">
    <property type="term" value="P:skeletal system development"/>
    <property type="evidence" value="ECO:0007669"/>
    <property type="project" value="TreeGrafter"/>
</dbReference>
<dbReference type="GO" id="GO:0061148">
    <property type="term" value="P:extracellular matrix organization involved in endocardium development"/>
    <property type="evidence" value="ECO:0007669"/>
    <property type="project" value="Ensembl"/>
</dbReference>
<dbReference type="SUPFAM" id="SSF56436">
    <property type="entry name" value="C-type lectin-like"/>
    <property type="match status" value="2"/>
</dbReference>
<dbReference type="GO" id="GO:0010001">
    <property type="term" value="P:glial cell differentiation"/>
    <property type="evidence" value="ECO:0007669"/>
    <property type="project" value="TreeGrafter"/>
</dbReference>
<dbReference type="Proteomes" id="UP000314983">
    <property type="component" value="Chromosome 9"/>
</dbReference>
<dbReference type="InterPro" id="IPR050691">
    <property type="entry name" value="Hyaluronan_bind_Proteoglycan"/>
</dbReference>
<evidence type="ECO:0000313" key="12">
    <source>
        <dbReference type="Ensembl" id="ENSEEEP00000013853.2"/>
    </source>
</evidence>
<comment type="caution">
    <text evidence="9">Lacks conserved residue(s) required for the propagation of feature annotation.</text>
</comment>
<reference evidence="12" key="4">
    <citation type="submission" date="2025-08" db="UniProtKB">
        <authorList>
            <consortium name="Ensembl"/>
        </authorList>
    </citation>
    <scope>IDENTIFICATION</scope>
</reference>
<dbReference type="Ensembl" id="ENSEEET00000014024.2">
    <property type="protein sequence ID" value="ENSEEEP00000013853.2"/>
    <property type="gene ID" value="ENSEEEG00000006886.2"/>
</dbReference>
<dbReference type="InterPro" id="IPR013106">
    <property type="entry name" value="Ig_V-set"/>
</dbReference>
<dbReference type="GO" id="GO:0072534">
    <property type="term" value="C:perineuronal net"/>
    <property type="evidence" value="ECO:0007669"/>
    <property type="project" value="TreeGrafter"/>
</dbReference>
<dbReference type="InterPro" id="IPR016187">
    <property type="entry name" value="CTDL_fold"/>
</dbReference>
<dbReference type="GO" id="GO:0007155">
    <property type="term" value="P:cell adhesion"/>
    <property type="evidence" value="ECO:0007669"/>
    <property type="project" value="InterPro"/>
</dbReference>
<evidence type="ECO:0000256" key="7">
    <source>
        <dbReference type="ARBA" id="ARBA00023319"/>
    </source>
</evidence>
<dbReference type="PROSITE" id="PS01241">
    <property type="entry name" value="LINK_1"/>
    <property type="match status" value="2"/>
</dbReference>